<evidence type="ECO:0000313" key="2">
    <source>
        <dbReference type="Proteomes" id="UP001381693"/>
    </source>
</evidence>
<dbReference type="AlphaFoldDB" id="A0AAN9A2J8"/>
<gene>
    <name evidence="1" type="ORF">SK128_025561</name>
</gene>
<dbReference type="Proteomes" id="UP001381693">
    <property type="component" value="Unassembled WGS sequence"/>
</dbReference>
<proteinExistence type="predicted"/>
<evidence type="ECO:0000313" key="1">
    <source>
        <dbReference type="EMBL" id="KAK7078141.1"/>
    </source>
</evidence>
<sequence length="105" mass="12307">MGGVGKWRCKQVIRIRKDRRKKRVPESGGRWEEAIAPPTDPRATNLYTVPVRRARLVSVTWPWQWGRDATRHLIRAAMEQSTQGYEWSASLSRRFAFGYMSFKLN</sequence>
<dbReference type="EMBL" id="JAXCGZ010007992">
    <property type="protein sequence ID" value="KAK7078141.1"/>
    <property type="molecule type" value="Genomic_DNA"/>
</dbReference>
<keyword evidence="2" id="KW-1185">Reference proteome</keyword>
<name>A0AAN9A2J8_HALRR</name>
<reference evidence="1 2" key="1">
    <citation type="submission" date="2023-11" db="EMBL/GenBank/DDBJ databases">
        <title>Halocaridina rubra genome assembly.</title>
        <authorList>
            <person name="Smith C."/>
        </authorList>
    </citation>
    <scope>NUCLEOTIDE SEQUENCE [LARGE SCALE GENOMIC DNA]</scope>
    <source>
        <strain evidence="1">EP-1</strain>
        <tissue evidence="1">Whole</tissue>
    </source>
</reference>
<organism evidence="1 2">
    <name type="scientific">Halocaridina rubra</name>
    <name type="common">Hawaiian red shrimp</name>
    <dbReference type="NCBI Taxonomy" id="373956"/>
    <lineage>
        <taxon>Eukaryota</taxon>
        <taxon>Metazoa</taxon>
        <taxon>Ecdysozoa</taxon>
        <taxon>Arthropoda</taxon>
        <taxon>Crustacea</taxon>
        <taxon>Multicrustacea</taxon>
        <taxon>Malacostraca</taxon>
        <taxon>Eumalacostraca</taxon>
        <taxon>Eucarida</taxon>
        <taxon>Decapoda</taxon>
        <taxon>Pleocyemata</taxon>
        <taxon>Caridea</taxon>
        <taxon>Atyoidea</taxon>
        <taxon>Atyidae</taxon>
        <taxon>Halocaridina</taxon>
    </lineage>
</organism>
<protein>
    <submittedName>
        <fullName evidence="1">Uncharacterized protein</fullName>
    </submittedName>
</protein>
<comment type="caution">
    <text evidence="1">The sequence shown here is derived from an EMBL/GenBank/DDBJ whole genome shotgun (WGS) entry which is preliminary data.</text>
</comment>
<accession>A0AAN9A2J8</accession>